<feature type="domain" description="Mycothiol-dependent maleylpyruvate isomerase metal-binding" evidence="1">
    <location>
        <begin position="40"/>
        <end position="148"/>
    </location>
</feature>
<dbReference type="RefSeq" id="WP_049697952.1">
    <property type="nucleotide sequence ID" value="NZ_LDTZ01000014.1"/>
</dbReference>
<evidence type="ECO:0000313" key="3">
    <source>
        <dbReference type="Proteomes" id="UP000037247"/>
    </source>
</evidence>
<protein>
    <recommendedName>
        <fullName evidence="1">Mycothiol-dependent maleylpyruvate isomerase metal-binding domain-containing protein</fullName>
    </recommendedName>
</protein>
<dbReference type="InterPro" id="IPR024344">
    <property type="entry name" value="MDMPI_metal-binding"/>
</dbReference>
<proteinExistence type="predicted"/>
<sequence>MNNTLSRFAYIDAARATAQNFVDLVCNIDNPDVSLGRRSKWTIAECVGHVASEPSRYLELACGATAWPSRPSDLKDIYAKQIANLPTRDVHKLAQRLVDELDELLDLVGRFGARVPVMAVEGDCRGVRADSALGILIGKMTVHGHDIARAIGAHWELDPGVAPLVARGRHQLLPCWIDHLGESSPPDATFEIRFRGTDERFIYQFTDGHLEINPDEHVDPDLYVSVKPAAGVLIGYGRMSPMRALLTGRAMAWGPSPWLATHLIKRFAPLDA</sequence>
<dbReference type="InterPro" id="IPR034660">
    <property type="entry name" value="DinB/YfiT-like"/>
</dbReference>
<organism evidence="2 3">
    <name type="scientific">Gordonia jacobaea</name>
    <dbReference type="NCBI Taxonomy" id="122202"/>
    <lineage>
        <taxon>Bacteria</taxon>
        <taxon>Bacillati</taxon>
        <taxon>Actinomycetota</taxon>
        <taxon>Actinomycetes</taxon>
        <taxon>Mycobacteriales</taxon>
        <taxon>Gordoniaceae</taxon>
        <taxon>Gordonia</taxon>
    </lineage>
</organism>
<dbReference type="EMBL" id="LDTZ01000014">
    <property type="protein sequence ID" value="KNA92743.1"/>
    <property type="molecule type" value="Genomic_DNA"/>
</dbReference>
<dbReference type="Gene3D" id="1.20.120.450">
    <property type="entry name" value="dinb family like domain"/>
    <property type="match status" value="1"/>
</dbReference>
<dbReference type="SUPFAM" id="SSF109854">
    <property type="entry name" value="DinB/YfiT-like putative metalloenzymes"/>
    <property type="match status" value="1"/>
</dbReference>
<accession>A0ABR5IGM5</accession>
<comment type="caution">
    <text evidence="2">The sequence shown here is derived from an EMBL/GenBank/DDBJ whole genome shotgun (WGS) entry which is preliminary data.</text>
</comment>
<evidence type="ECO:0000259" key="1">
    <source>
        <dbReference type="Pfam" id="PF11716"/>
    </source>
</evidence>
<dbReference type="SUPFAM" id="SSF55718">
    <property type="entry name" value="SCP-like"/>
    <property type="match status" value="1"/>
</dbReference>
<dbReference type="InterPro" id="IPR036527">
    <property type="entry name" value="SCP2_sterol-bd_dom_sf"/>
</dbReference>
<evidence type="ECO:0000313" key="2">
    <source>
        <dbReference type="EMBL" id="KNA92743.1"/>
    </source>
</evidence>
<dbReference type="Proteomes" id="UP000037247">
    <property type="component" value="Unassembled WGS sequence"/>
</dbReference>
<reference evidence="2 3" key="1">
    <citation type="submission" date="2015-05" db="EMBL/GenBank/DDBJ databases">
        <title>Draft genome sequence of the bacterium Gordonia jacobaea a new member of the Gordonia genus.</title>
        <authorList>
            <person name="Jimenez-Galisteo G."/>
            <person name="Dominguez A."/>
            <person name="Munoz E."/>
            <person name="Vinas M."/>
        </authorList>
    </citation>
    <scope>NUCLEOTIDE SEQUENCE [LARGE SCALE GENOMIC DNA]</scope>
    <source>
        <strain evidence="3">mv1</strain>
    </source>
</reference>
<keyword evidence="3" id="KW-1185">Reference proteome</keyword>
<gene>
    <name evidence="2" type="ORF">ABW18_05645</name>
</gene>
<dbReference type="Pfam" id="PF11716">
    <property type="entry name" value="MDMPI_N"/>
    <property type="match status" value="1"/>
</dbReference>
<name>A0ABR5IGM5_9ACTN</name>